<dbReference type="Pfam" id="PF14804">
    <property type="entry name" value="Jag_N"/>
    <property type="match status" value="1"/>
</dbReference>
<gene>
    <name evidence="6" type="primary">khpB</name>
    <name evidence="6" type="synonym">eloR</name>
    <name evidence="8" type="ORF">SAMN02910451_02390</name>
</gene>
<name>A0A1G5FIL4_9FIRM</name>
<evidence type="ECO:0000256" key="2">
    <source>
        <dbReference type="ARBA" id="ARBA00022884"/>
    </source>
</evidence>
<dbReference type="GO" id="GO:0009252">
    <property type="term" value="P:peptidoglycan biosynthetic process"/>
    <property type="evidence" value="ECO:0007669"/>
    <property type="project" value="UniProtKB-UniRule"/>
</dbReference>
<organism evidence="8 9">
    <name type="scientific">Butyrivibrio hungatei</name>
    <dbReference type="NCBI Taxonomy" id="185008"/>
    <lineage>
        <taxon>Bacteria</taxon>
        <taxon>Bacillati</taxon>
        <taxon>Bacillota</taxon>
        <taxon>Clostridia</taxon>
        <taxon>Lachnospirales</taxon>
        <taxon>Lachnospiraceae</taxon>
        <taxon>Butyrivibrio</taxon>
    </lineage>
</organism>
<dbReference type="PANTHER" id="PTHR35800:SF1">
    <property type="entry name" value="RNA-BINDING PROTEIN KHPB"/>
    <property type="match status" value="1"/>
</dbReference>
<dbReference type="GO" id="GO:0008360">
    <property type="term" value="P:regulation of cell shape"/>
    <property type="evidence" value="ECO:0007669"/>
    <property type="project" value="UniProtKB-KW"/>
</dbReference>
<accession>A0A1G5FIL4</accession>
<dbReference type="InterPro" id="IPR036867">
    <property type="entry name" value="R3H_dom_sf"/>
</dbReference>
<keyword evidence="2 6" id="KW-0694">RNA-binding</keyword>
<dbReference type="NCBIfam" id="NF041568">
    <property type="entry name" value="Jag_EloR"/>
    <property type="match status" value="1"/>
</dbReference>
<evidence type="ECO:0000256" key="6">
    <source>
        <dbReference type="HAMAP-Rule" id="MF_00867"/>
    </source>
</evidence>
<dbReference type="Pfam" id="PF01424">
    <property type="entry name" value="R3H"/>
    <property type="match status" value="1"/>
</dbReference>
<comment type="function">
    <text evidence="6">A probable RNA chaperone. Forms a complex with KhpA which binds to cellular RNA and controls its expression. Plays a role in peptidoglycan (PG) homeostasis and cell length regulation.</text>
</comment>
<sequence length="255" mass="29037">MEYREFTAKNVDDAITEACESFCVTSDKLDYEVVTSGSSGFLGINAKPAIIKARVKEEKSEEIKIDDIKIDTKVSSKQEVKNKKEKVKETVKEIEKAVSSDINADEVCDKANKFLKEVFDAMKMEVVVKTSFNQADKILDIELSGDEMGVLIGKRGQTLDSVQYLASLVVNRDYSEYIHVKVDTENYRERRKATLENLAKNISYKVRKSRHSVALEPMNPYERRIIHSALQGDRFVTTHSEGEEPFRRVVVTLKK</sequence>
<dbReference type="HAMAP" id="MF_00867">
    <property type="entry name" value="KhpB"/>
    <property type="match status" value="1"/>
</dbReference>
<evidence type="ECO:0000256" key="5">
    <source>
        <dbReference type="ARBA" id="ARBA00023316"/>
    </source>
</evidence>
<dbReference type="InterPro" id="IPR038008">
    <property type="entry name" value="Jag_KH"/>
</dbReference>
<dbReference type="STRING" id="185008.bhn_I2763"/>
<dbReference type="GO" id="GO:0003723">
    <property type="term" value="F:RNA binding"/>
    <property type="evidence" value="ECO:0007669"/>
    <property type="project" value="UniProtKB-UniRule"/>
</dbReference>
<dbReference type="InterPro" id="IPR001374">
    <property type="entry name" value="R3H_dom"/>
</dbReference>
<comment type="similarity">
    <text evidence="6">Belongs to the KhpB RNA-binding protein family.</text>
</comment>
<keyword evidence="3 6" id="KW-0133">Cell shape</keyword>
<comment type="subcellular location">
    <subcellularLocation>
        <location evidence="6">Cytoplasm</location>
    </subcellularLocation>
</comment>
<dbReference type="Proteomes" id="UP000183047">
    <property type="component" value="Unassembled WGS sequence"/>
</dbReference>
<evidence type="ECO:0000313" key="8">
    <source>
        <dbReference type="EMBL" id="SCY38468.1"/>
    </source>
</evidence>
<dbReference type="SUPFAM" id="SSF82708">
    <property type="entry name" value="R3H domain"/>
    <property type="match status" value="1"/>
</dbReference>
<dbReference type="Gene3D" id="3.30.300.20">
    <property type="match status" value="1"/>
</dbReference>
<dbReference type="GO" id="GO:0005737">
    <property type="term" value="C:cytoplasm"/>
    <property type="evidence" value="ECO:0007669"/>
    <property type="project" value="UniProtKB-SubCell"/>
</dbReference>
<dbReference type="OrthoDB" id="9794483at2"/>
<dbReference type="InterPro" id="IPR032782">
    <property type="entry name" value="KhpB_N"/>
</dbReference>
<reference evidence="9" key="1">
    <citation type="submission" date="2016-10" db="EMBL/GenBank/DDBJ databases">
        <authorList>
            <person name="Varghese N."/>
            <person name="Submissions S."/>
        </authorList>
    </citation>
    <scope>NUCLEOTIDE SEQUENCE [LARGE SCALE GENOMIC DNA]</scope>
    <source>
        <strain evidence="9">XBD2006</strain>
    </source>
</reference>
<feature type="domain" description="R3H" evidence="7">
    <location>
        <begin position="189"/>
        <end position="255"/>
    </location>
</feature>
<keyword evidence="5 6" id="KW-0961">Cell wall biogenesis/degradation</keyword>
<evidence type="ECO:0000313" key="9">
    <source>
        <dbReference type="Proteomes" id="UP000183047"/>
    </source>
</evidence>
<dbReference type="CDD" id="cd02414">
    <property type="entry name" value="KH-II_Jag"/>
    <property type="match status" value="1"/>
</dbReference>
<protein>
    <recommendedName>
        <fullName evidence="6">RNA-binding protein KhpB</fullName>
    </recommendedName>
    <alternativeName>
        <fullName evidence="6">RNA-binding protein EloR</fullName>
    </alternativeName>
</protein>
<proteinExistence type="inferred from homology"/>
<keyword evidence="1 6" id="KW-0963">Cytoplasm</keyword>
<dbReference type="AlphaFoldDB" id="A0A1G5FIL4"/>
<dbReference type="RefSeq" id="WP_074462861.1">
    <property type="nucleotide sequence ID" value="NZ_FMUR01000015.1"/>
</dbReference>
<dbReference type="CDD" id="cd02644">
    <property type="entry name" value="R3H_jag"/>
    <property type="match status" value="1"/>
</dbReference>
<evidence type="ECO:0000259" key="7">
    <source>
        <dbReference type="PROSITE" id="PS51061"/>
    </source>
</evidence>
<comment type="subunit">
    <text evidence="6">Forms a complex with KhpA.</text>
</comment>
<keyword evidence="9" id="KW-1185">Reference proteome</keyword>
<dbReference type="GO" id="GO:0071555">
    <property type="term" value="P:cell wall organization"/>
    <property type="evidence" value="ECO:0007669"/>
    <property type="project" value="UniProtKB-KW"/>
</dbReference>
<dbReference type="SMART" id="SM01245">
    <property type="entry name" value="Jag_N"/>
    <property type="match status" value="1"/>
</dbReference>
<evidence type="ECO:0000256" key="3">
    <source>
        <dbReference type="ARBA" id="ARBA00022960"/>
    </source>
</evidence>
<comment type="caution">
    <text evidence="6">Lacks conserved residue(s) required for the propagation of feature annotation.</text>
</comment>
<dbReference type="PANTHER" id="PTHR35800">
    <property type="entry name" value="PROTEIN JAG"/>
    <property type="match status" value="1"/>
</dbReference>
<dbReference type="EMBL" id="FMUR01000015">
    <property type="protein sequence ID" value="SCY38468.1"/>
    <property type="molecule type" value="Genomic_DNA"/>
</dbReference>
<dbReference type="SMART" id="SM00393">
    <property type="entry name" value="R3H"/>
    <property type="match status" value="1"/>
</dbReference>
<evidence type="ECO:0000256" key="4">
    <source>
        <dbReference type="ARBA" id="ARBA00023186"/>
    </source>
</evidence>
<dbReference type="InterPro" id="IPR038247">
    <property type="entry name" value="Jag_N_dom_sf"/>
</dbReference>
<dbReference type="Gene3D" id="3.30.30.80">
    <property type="entry name" value="probable RNA-binding protein from clostridium symbiosum atcc 14940"/>
    <property type="match status" value="1"/>
</dbReference>
<dbReference type="Pfam" id="PF13083">
    <property type="entry name" value="KH_KhpA-B"/>
    <property type="match status" value="1"/>
</dbReference>
<dbReference type="InterPro" id="IPR034079">
    <property type="entry name" value="R3H_KhpB"/>
</dbReference>
<dbReference type="InterPro" id="IPR039247">
    <property type="entry name" value="KhpB"/>
</dbReference>
<keyword evidence="4 6" id="KW-0143">Chaperone</keyword>
<evidence type="ECO:0000256" key="1">
    <source>
        <dbReference type="ARBA" id="ARBA00022490"/>
    </source>
</evidence>
<dbReference type="Gene3D" id="3.30.1370.50">
    <property type="entry name" value="R3H-like domain"/>
    <property type="match status" value="1"/>
</dbReference>
<dbReference type="InterPro" id="IPR015946">
    <property type="entry name" value="KH_dom-like_a/b"/>
</dbReference>
<comment type="domain">
    <text evidence="6">Has an N-terminal Jag-N domain and 2 RNA-binding domains (KH and R3H).</text>
</comment>
<dbReference type="PROSITE" id="PS51061">
    <property type="entry name" value="R3H"/>
    <property type="match status" value="1"/>
</dbReference>